<sequence length="270" mass="30567">MSGQDDLDPDRSLWHFIAVQLRVHRERQGWSETRVGELIDRTRSVVSRYETGKIHLPAKIARLIDDAWGTDLLFTRLVGFANAAHDGDWLVGLADWEQRATRLRLWELVLIPGLFQTEAYARAALAAGLAGDLEERLQRRMNRQKAVFERDDPPHISALINWPCIAHPIGDKDVMRAQLEHLVQLADLPHVSIRLVQPDANAHPGLAGAFEILTVDARDVAYTDDPDEGRLIISPPDVQRYTLRYDRIGELAVPLDPSRVLLTEALEKYT</sequence>
<dbReference type="AlphaFoldDB" id="A0A4R5AZE5"/>
<dbReference type="CDD" id="cd00093">
    <property type="entry name" value="HTH_XRE"/>
    <property type="match status" value="1"/>
</dbReference>
<dbReference type="Pfam" id="PF19054">
    <property type="entry name" value="DUF5753"/>
    <property type="match status" value="1"/>
</dbReference>
<protein>
    <submittedName>
        <fullName evidence="2">XRE family transcriptional regulator</fullName>
    </submittedName>
</protein>
<dbReference type="RefSeq" id="WP_131899336.1">
    <property type="nucleotide sequence ID" value="NZ_SMKU01000208.1"/>
</dbReference>
<proteinExistence type="predicted"/>
<accession>A0A4R5AZE5</accession>
<dbReference type="GO" id="GO:0003677">
    <property type="term" value="F:DNA binding"/>
    <property type="evidence" value="ECO:0007669"/>
    <property type="project" value="InterPro"/>
</dbReference>
<dbReference type="EMBL" id="SMKU01000208">
    <property type="protein sequence ID" value="TDD76644.1"/>
    <property type="molecule type" value="Genomic_DNA"/>
</dbReference>
<comment type="caution">
    <text evidence="2">The sequence shown here is derived from an EMBL/GenBank/DDBJ whole genome shotgun (WGS) entry which is preliminary data.</text>
</comment>
<dbReference type="InterPro" id="IPR043917">
    <property type="entry name" value="DUF5753"/>
</dbReference>
<evidence type="ECO:0000259" key="1">
    <source>
        <dbReference type="SMART" id="SM00530"/>
    </source>
</evidence>
<organism evidence="2 3">
    <name type="scientific">Actinomadura rubrisoli</name>
    <dbReference type="NCBI Taxonomy" id="2530368"/>
    <lineage>
        <taxon>Bacteria</taxon>
        <taxon>Bacillati</taxon>
        <taxon>Actinomycetota</taxon>
        <taxon>Actinomycetes</taxon>
        <taxon>Streptosporangiales</taxon>
        <taxon>Thermomonosporaceae</taxon>
        <taxon>Actinomadura</taxon>
    </lineage>
</organism>
<reference evidence="2 3" key="1">
    <citation type="submission" date="2019-03" db="EMBL/GenBank/DDBJ databases">
        <title>Draft genome sequences of novel Actinobacteria.</title>
        <authorList>
            <person name="Sahin N."/>
            <person name="Ay H."/>
            <person name="Saygin H."/>
        </authorList>
    </citation>
    <scope>NUCLEOTIDE SEQUENCE [LARGE SCALE GENOMIC DNA]</scope>
    <source>
        <strain evidence="2 3">H3C3</strain>
    </source>
</reference>
<dbReference type="InterPro" id="IPR010982">
    <property type="entry name" value="Lambda_DNA-bd_dom_sf"/>
</dbReference>
<feature type="domain" description="HTH cro/C1-type" evidence="1">
    <location>
        <begin position="20"/>
        <end position="75"/>
    </location>
</feature>
<evidence type="ECO:0000313" key="2">
    <source>
        <dbReference type="EMBL" id="TDD76644.1"/>
    </source>
</evidence>
<dbReference type="SMART" id="SM00530">
    <property type="entry name" value="HTH_XRE"/>
    <property type="match status" value="1"/>
</dbReference>
<dbReference type="Gene3D" id="1.10.260.40">
    <property type="entry name" value="lambda repressor-like DNA-binding domains"/>
    <property type="match status" value="1"/>
</dbReference>
<dbReference type="Pfam" id="PF13560">
    <property type="entry name" value="HTH_31"/>
    <property type="match status" value="1"/>
</dbReference>
<evidence type="ECO:0000313" key="3">
    <source>
        <dbReference type="Proteomes" id="UP000294513"/>
    </source>
</evidence>
<name>A0A4R5AZE5_9ACTN</name>
<dbReference type="Proteomes" id="UP000294513">
    <property type="component" value="Unassembled WGS sequence"/>
</dbReference>
<dbReference type="InterPro" id="IPR001387">
    <property type="entry name" value="Cro/C1-type_HTH"/>
</dbReference>
<dbReference type="OrthoDB" id="3355929at2"/>
<keyword evidence="3" id="KW-1185">Reference proteome</keyword>
<dbReference type="SUPFAM" id="SSF47413">
    <property type="entry name" value="lambda repressor-like DNA-binding domains"/>
    <property type="match status" value="1"/>
</dbReference>
<gene>
    <name evidence="2" type="ORF">E1298_30430</name>
</gene>